<evidence type="ECO:0000313" key="5">
    <source>
        <dbReference type="Proteomes" id="UP000619486"/>
    </source>
</evidence>
<reference evidence="4" key="2">
    <citation type="submission" date="2020-09" db="EMBL/GenBank/DDBJ databases">
        <authorList>
            <person name="Sun Q."/>
            <person name="Ohkuma M."/>
        </authorList>
    </citation>
    <scope>NUCLEOTIDE SEQUENCE</scope>
    <source>
        <strain evidence="4">JCM 3172</strain>
    </source>
</reference>
<proteinExistence type="predicted"/>
<dbReference type="RefSeq" id="WP_189201319.1">
    <property type="nucleotide sequence ID" value="NZ_BMQQ01000006.1"/>
</dbReference>
<keyword evidence="2" id="KW-1133">Transmembrane helix</keyword>
<gene>
    <name evidence="4" type="ORF">GCM10014713_21710</name>
</gene>
<keyword evidence="5" id="KW-1185">Reference proteome</keyword>
<dbReference type="InterPro" id="IPR006311">
    <property type="entry name" value="TAT_signal"/>
</dbReference>
<feature type="chain" id="PRO_5037517790" description="Secreted protein" evidence="3">
    <location>
        <begin position="29"/>
        <end position="212"/>
    </location>
</feature>
<feature type="signal peptide" evidence="3">
    <location>
        <begin position="1"/>
        <end position="28"/>
    </location>
</feature>
<keyword evidence="2" id="KW-0812">Transmembrane</keyword>
<dbReference type="AlphaFoldDB" id="A0A918H0V5"/>
<organism evidence="4 5">
    <name type="scientific">Streptomyces purpureus</name>
    <dbReference type="NCBI Taxonomy" id="1951"/>
    <lineage>
        <taxon>Bacteria</taxon>
        <taxon>Bacillati</taxon>
        <taxon>Actinomycetota</taxon>
        <taxon>Actinomycetes</taxon>
        <taxon>Kitasatosporales</taxon>
        <taxon>Streptomycetaceae</taxon>
        <taxon>Streptomyces</taxon>
    </lineage>
</organism>
<evidence type="ECO:0000313" key="4">
    <source>
        <dbReference type="EMBL" id="GGT27893.1"/>
    </source>
</evidence>
<name>A0A918H0V5_9ACTN</name>
<keyword evidence="3" id="KW-0732">Signal</keyword>
<feature type="transmembrane region" description="Helical" evidence="2">
    <location>
        <begin position="185"/>
        <end position="203"/>
    </location>
</feature>
<feature type="region of interest" description="Disordered" evidence="1">
    <location>
        <begin position="103"/>
        <end position="179"/>
    </location>
</feature>
<protein>
    <recommendedName>
        <fullName evidence="6">Secreted protein</fullName>
    </recommendedName>
</protein>
<evidence type="ECO:0000256" key="3">
    <source>
        <dbReference type="SAM" id="SignalP"/>
    </source>
</evidence>
<evidence type="ECO:0008006" key="6">
    <source>
        <dbReference type="Google" id="ProtNLM"/>
    </source>
</evidence>
<accession>A0A918H0V5</accession>
<keyword evidence="2" id="KW-0472">Membrane</keyword>
<dbReference type="PROSITE" id="PS51318">
    <property type="entry name" value="TAT"/>
    <property type="match status" value="1"/>
</dbReference>
<dbReference type="Proteomes" id="UP000619486">
    <property type="component" value="Unassembled WGS sequence"/>
</dbReference>
<evidence type="ECO:0000256" key="1">
    <source>
        <dbReference type="SAM" id="MobiDB-lite"/>
    </source>
</evidence>
<comment type="caution">
    <text evidence="4">The sequence shown here is derived from an EMBL/GenBank/DDBJ whole genome shotgun (WGS) entry which is preliminary data.</text>
</comment>
<sequence>MRSRPIALRAAGAAVAVAALAPAAPSHAEGGVHVTVTPSTAAPGADVDIRVTGCKGTAGKARSKAFVADAELSRREGGTYPLFGDTTMKSDVSPGTYKVTVVCDGRDHPNAGSFEVGPKHRPTHEPEPSHHPTHRPTYEPTHQPHHSPVAPVRAGGGGAASMAAAPESADTTTVEEQGPGTRHTVIGLVLAAVAAVLVALRSVRRRRGADSH</sequence>
<dbReference type="EMBL" id="BMQQ01000006">
    <property type="protein sequence ID" value="GGT27893.1"/>
    <property type="molecule type" value="Genomic_DNA"/>
</dbReference>
<reference evidence="4" key="1">
    <citation type="journal article" date="2014" name="Int. J. Syst. Evol. Microbiol.">
        <title>Complete genome sequence of Corynebacterium casei LMG S-19264T (=DSM 44701T), isolated from a smear-ripened cheese.</title>
        <authorList>
            <consortium name="US DOE Joint Genome Institute (JGI-PGF)"/>
            <person name="Walter F."/>
            <person name="Albersmeier A."/>
            <person name="Kalinowski J."/>
            <person name="Ruckert C."/>
        </authorList>
    </citation>
    <scope>NUCLEOTIDE SEQUENCE</scope>
    <source>
        <strain evidence="4">JCM 3172</strain>
    </source>
</reference>
<evidence type="ECO:0000256" key="2">
    <source>
        <dbReference type="SAM" id="Phobius"/>
    </source>
</evidence>